<reference evidence="2 3" key="1">
    <citation type="journal article" date="2020" name="Mol. Biol. Evol.">
        <title>Distinct Expression and Methylation Patterns for Genes with Different Fates following a Single Whole-Genome Duplication in Flowering Plants.</title>
        <authorList>
            <person name="Shi T."/>
            <person name="Rahmani R.S."/>
            <person name="Gugger P.F."/>
            <person name="Wang M."/>
            <person name="Li H."/>
            <person name="Zhang Y."/>
            <person name="Li Z."/>
            <person name="Wang Q."/>
            <person name="Van de Peer Y."/>
            <person name="Marchal K."/>
            <person name="Chen J."/>
        </authorList>
    </citation>
    <scope>NUCLEOTIDE SEQUENCE [LARGE SCALE GENOMIC DNA]</scope>
    <source>
        <tissue evidence="2">Leaf</tissue>
    </source>
</reference>
<sequence>MPGLWIFSKHGLTQLIWSPTKESFQHEEPTLRAAAMAPGARPRVLVYVPSNQVIKSYAELEQRLQELGWKRYNNGQRSDLIQYHRSETSADLISLPRNFNNFKSVHMYDIVVKNRSYFQVRSYKAKAA</sequence>
<dbReference type="PANTHER" id="PTHR33433">
    <property type="entry name" value="FLOWERING-PROMOTING FACTOR 1-LIKE PROTEIN 1"/>
    <property type="match status" value="1"/>
</dbReference>
<name>A0A822Y6W9_NELNU</name>
<proteinExistence type="inferred from homology"/>
<evidence type="ECO:0000313" key="2">
    <source>
        <dbReference type="EMBL" id="DAD28207.1"/>
    </source>
</evidence>
<dbReference type="AlphaFoldDB" id="A0A822Y6W9"/>
<keyword evidence="3" id="KW-1185">Reference proteome</keyword>
<dbReference type="InterPro" id="IPR039274">
    <property type="entry name" value="FPF1"/>
</dbReference>
<dbReference type="GO" id="GO:0009909">
    <property type="term" value="P:regulation of flower development"/>
    <property type="evidence" value="ECO:0007669"/>
    <property type="project" value="InterPro"/>
</dbReference>
<gene>
    <name evidence="2" type="ORF">HUJ06_029675</name>
</gene>
<organism evidence="2 3">
    <name type="scientific">Nelumbo nucifera</name>
    <name type="common">Sacred lotus</name>
    <dbReference type="NCBI Taxonomy" id="4432"/>
    <lineage>
        <taxon>Eukaryota</taxon>
        <taxon>Viridiplantae</taxon>
        <taxon>Streptophyta</taxon>
        <taxon>Embryophyta</taxon>
        <taxon>Tracheophyta</taxon>
        <taxon>Spermatophyta</taxon>
        <taxon>Magnoliopsida</taxon>
        <taxon>Proteales</taxon>
        <taxon>Nelumbonaceae</taxon>
        <taxon>Nelumbo</taxon>
    </lineage>
</organism>
<comment type="similarity">
    <text evidence="1">Belongs to the FPF1 family.</text>
</comment>
<evidence type="ECO:0008006" key="4">
    <source>
        <dbReference type="Google" id="ProtNLM"/>
    </source>
</evidence>
<comment type="caution">
    <text evidence="2">The sequence shown here is derived from an EMBL/GenBank/DDBJ whole genome shotgun (WGS) entry which is preliminary data.</text>
</comment>
<dbReference type="EMBL" id="DUZY01000002">
    <property type="protein sequence ID" value="DAD28207.1"/>
    <property type="molecule type" value="Genomic_DNA"/>
</dbReference>
<protein>
    <recommendedName>
        <fullName evidence="4">Flowering-promoting factor 1-like protein 1</fullName>
    </recommendedName>
</protein>
<evidence type="ECO:0000256" key="1">
    <source>
        <dbReference type="ARBA" id="ARBA00008013"/>
    </source>
</evidence>
<dbReference type="Proteomes" id="UP000607653">
    <property type="component" value="Unassembled WGS sequence"/>
</dbReference>
<evidence type="ECO:0000313" key="3">
    <source>
        <dbReference type="Proteomes" id="UP000607653"/>
    </source>
</evidence>
<accession>A0A822Y6W9</accession>